<organism evidence="4 5">
    <name type="scientific">Bradyrhizobium japonicum</name>
    <dbReference type="NCBI Taxonomy" id="375"/>
    <lineage>
        <taxon>Bacteria</taxon>
        <taxon>Pseudomonadati</taxon>
        <taxon>Pseudomonadota</taxon>
        <taxon>Alphaproteobacteria</taxon>
        <taxon>Hyphomicrobiales</taxon>
        <taxon>Nitrobacteraceae</taxon>
        <taxon>Bradyrhizobium</taxon>
    </lineage>
</organism>
<comment type="caution">
    <text evidence="4">The sequence shown here is derived from an EMBL/GenBank/DDBJ whole genome shotgun (WGS) entry which is preliminary data.</text>
</comment>
<sequence length="185" mass="20573">MTKGDELRYGAPRNAVHLCVDMQQMFAGGTDWTMPWLPRVLPNVVAITSADPERTIFTRFIPAQSPGQGAGMWRRYYERWSSMTIDTLGPEMVDLVKELARFVPPARTLDKYVYSPWTGSALHAQLREAGVETVVVTGGETDVPQQELDGSQIAGSTIDQRRLGPAKGMRPKQVRVQSDVSDPVR</sequence>
<evidence type="ECO:0000259" key="3">
    <source>
        <dbReference type="Pfam" id="PF00857"/>
    </source>
</evidence>
<dbReference type="InterPro" id="IPR000868">
    <property type="entry name" value="Isochorismatase-like_dom"/>
</dbReference>
<dbReference type="CDD" id="cd00431">
    <property type="entry name" value="cysteine_hydrolases"/>
    <property type="match status" value="1"/>
</dbReference>
<dbReference type="Gene3D" id="3.40.50.850">
    <property type="entry name" value="Isochorismatase-like"/>
    <property type="match status" value="1"/>
</dbReference>
<reference evidence="4 5" key="1">
    <citation type="submission" date="2024-06" db="EMBL/GenBank/DDBJ databases">
        <title>Genomic Encyclopedia of Type Strains, Phase V (KMG-V): Genome sequencing to study the core and pangenomes of soil and plant-associated prokaryotes.</title>
        <authorList>
            <person name="Whitman W."/>
        </authorList>
    </citation>
    <scope>NUCLEOTIDE SEQUENCE [LARGE SCALE GENOMIC DNA]</scope>
    <source>
        <strain evidence="4 5">USDA 160</strain>
    </source>
</reference>
<evidence type="ECO:0000313" key="4">
    <source>
        <dbReference type="EMBL" id="MET4719354.1"/>
    </source>
</evidence>
<evidence type="ECO:0000313" key="5">
    <source>
        <dbReference type="Proteomes" id="UP001549291"/>
    </source>
</evidence>
<protein>
    <submittedName>
        <fullName evidence="4">Nicotinamidase-related amidase</fullName>
    </submittedName>
</protein>
<feature type="region of interest" description="Disordered" evidence="2">
    <location>
        <begin position="141"/>
        <end position="185"/>
    </location>
</feature>
<name>A0ABV2RR10_BRAJP</name>
<dbReference type="PANTHER" id="PTHR43540:SF6">
    <property type="entry name" value="ISOCHORISMATASE-LIKE DOMAIN-CONTAINING PROTEIN"/>
    <property type="match status" value="1"/>
</dbReference>
<dbReference type="InterPro" id="IPR036380">
    <property type="entry name" value="Isochorismatase-like_sf"/>
</dbReference>
<feature type="compositionally biased region" description="Polar residues" evidence="2">
    <location>
        <begin position="175"/>
        <end position="185"/>
    </location>
</feature>
<accession>A0ABV2RR10</accession>
<dbReference type="Proteomes" id="UP001549291">
    <property type="component" value="Unassembled WGS sequence"/>
</dbReference>
<proteinExistence type="predicted"/>
<gene>
    <name evidence="4" type="ORF">ABIF63_003460</name>
</gene>
<dbReference type="InterPro" id="IPR050272">
    <property type="entry name" value="Isochorismatase-like_hydrls"/>
</dbReference>
<dbReference type="RefSeq" id="WP_244437048.1">
    <property type="nucleotide sequence ID" value="NZ_CP126013.1"/>
</dbReference>
<keyword evidence="1" id="KW-0378">Hydrolase</keyword>
<dbReference type="EMBL" id="JBEPTQ010000002">
    <property type="protein sequence ID" value="MET4719354.1"/>
    <property type="molecule type" value="Genomic_DNA"/>
</dbReference>
<feature type="domain" description="Isochorismatase-like" evidence="3">
    <location>
        <begin position="16"/>
        <end position="143"/>
    </location>
</feature>
<dbReference type="Pfam" id="PF00857">
    <property type="entry name" value="Isochorismatase"/>
    <property type="match status" value="1"/>
</dbReference>
<keyword evidence="5" id="KW-1185">Reference proteome</keyword>
<evidence type="ECO:0000256" key="2">
    <source>
        <dbReference type="SAM" id="MobiDB-lite"/>
    </source>
</evidence>
<evidence type="ECO:0000256" key="1">
    <source>
        <dbReference type="ARBA" id="ARBA00022801"/>
    </source>
</evidence>
<dbReference type="PANTHER" id="PTHR43540">
    <property type="entry name" value="PEROXYUREIDOACRYLATE/UREIDOACRYLATE AMIDOHYDROLASE-RELATED"/>
    <property type="match status" value="1"/>
</dbReference>
<dbReference type="SUPFAM" id="SSF52499">
    <property type="entry name" value="Isochorismatase-like hydrolases"/>
    <property type="match status" value="1"/>
</dbReference>